<gene>
    <name evidence="5" type="ORF">Ahy_A07g032215</name>
</gene>
<evidence type="ECO:0000313" key="5">
    <source>
        <dbReference type="EMBL" id="RYR46481.1"/>
    </source>
</evidence>
<dbReference type="PANTHER" id="PTHR43173">
    <property type="entry name" value="ABC1 FAMILY PROTEIN"/>
    <property type="match status" value="1"/>
</dbReference>
<reference evidence="5 6" key="1">
    <citation type="submission" date="2019-01" db="EMBL/GenBank/DDBJ databases">
        <title>Sequencing of cultivated peanut Arachis hypogaea provides insights into genome evolution and oil improvement.</title>
        <authorList>
            <person name="Chen X."/>
        </authorList>
    </citation>
    <scope>NUCLEOTIDE SEQUENCE [LARGE SCALE GENOMIC DNA]</scope>
    <source>
        <strain evidence="6">cv. Fuhuasheng</strain>
        <tissue evidence="5">Leaves</tissue>
    </source>
</reference>
<feature type="transmembrane region" description="Helical" evidence="2">
    <location>
        <begin position="355"/>
        <end position="380"/>
    </location>
</feature>
<feature type="transmembrane region" description="Helical" evidence="2">
    <location>
        <begin position="617"/>
        <end position="638"/>
    </location>
</feature>
<feature type="domain" description="ABC1 atypical kinase-like" evidence="4">
    <location>
        <begin position="381"/>
        <end position="455"/>
    </location>
</feature>
<dbReference type="SUPFAM" id="SSF56112">
    <property type="entry name" value="Protein kinase-like (PK-like)"/>
    <property type="match status" value="1"/>
</dbReference>
<dbReference type="OrthoDB" id="427480at2759"/>
<dbReference type="EMBL" id="SDMP01000007">
    <property type="protein sequence ID" value="RYR46481.1"/>
    <property type="molecule type" value="Genomic_DNA"/>
</dbReference>
<evidence type="ECO:0000313" key="6">
    <source>
        <dbReference type="Proteomes" id="UP000289738"/>
    </source>
</evidence>
<keyword evidence="3" id="KW-0732">Signal</keyword>
<dbReference type="InterPro" id="IPR011009">
    <property type="entry name" value="Kinase-like_dom_sf"/>
</dbReference>
<proteinExistence type="inferred from homology"/>
<keyword evidence="6" id="KW-1185">Reference proteome</keyword>
<dbReference type="InterPro" id="IPR004147">
    <property type="entry name" value="ABC1_dom"/>
</dbReference>
<evidence type="ECO:0000256" key="2">
    <source>
        <dbReference type="SAM" id="Phobius"/>
    </source>
</evidence>
<dbReference type="InterPro" id="IPR051130">
    <property type="entry name" value="Mito_struct-func_regulator"/>
</dbReference>
<organism evidence="5 6">
    <name type="scientific">Arachis hypogaea</name>
    <name type="common">Peanut</name>
    <dbReference type="NCBI Taxonomy" id="3818"/>
    <lineage>
        <taxon>Eukaryota</taxon>
        <taxon>Viridiplantae</taxon>
        <taxon>Streptophyta</taxon>
        <taxon>Embryophyta</taxon>
        <taxon>Tracheophyta</taxon>
        <taxon>Spermatophyta</taxon>
        <taxon>Magnoliopsida</taxon>
        <taxon>eudicotyledons</taxon>
        <taxon>Gunneridae</taxon>
        <taxon>Pentapetalae</taxon>
        <taxon>rosids</taxon>
        <taxon>fabids</taxon>
        <taxon>Fabales</taxon>
        <taxon>Fabaceae</taxon>
        <taxon>Papilionoideae</taxon>
        <taxon>50 kb inversion clade</taxon>
        <taxon>dalbergioids sensu lato</taxon>
        <taxon>Dalbergieae</taxon>
        <taxon>Pterocarpus clade</taxon>
        <taxon>Arachis</taxon>
    </lineage>
</organism>
<dbReference type="CDD" id="cd13969">
    <property type="entry name" value="ADCK1-like"/>
    <property type="match status" value="1"/>
</dbReference>
<evidence type="ECO:0000256" key="3">
    <source>
        <dbReference type="SAM" id="SignalP"/>
    </source>
</evidence>
<feature type="transmembrane region" description="Helical" evidence="2">
    <location>
        <begin position="571"/>
        <end position="597"/>
    </location>
</feature>
<name>A0A445C6J2_ARAHY</name>
<accession>A0A445C6J2</accession>
<dbReference type="Pfam" id="PF03109">
    <property type="entry name" value="ABC1"/>
    <property type="match status" value="2"/>
</dbReference>
<feature type="domain" description="ABC1 atypical kinase-like" evidence="4">
    <location>
        <begin position="134"/>
        <end position="310"/>
    </location>
</feature>
<keyword evidence="2" id="KW-0472">Membrane</keyword>
<dbReference type="InterPro" id="IPR045307">
    <property type="entry name" value="ADCK1_dom"/>
</dbReference>
<dbReference type="Proteomes" id="UP000289738">
    <property type="component" value="Chromosome A07"/>
</dbReference>
<comment type="similarity">
    <text evidence="1">Belongs to the protein kinase superfamily. ADCK protein kinase family.</text>
</comment>
<keyword evidence="2" id="KW-1133">Transmembrane helix</keyword>
<sequence length="644" mass="73366">MTPKPFNFPAKRRTGLLLLTAAVAATAAAAQASNTHELSSLSTGKLGAEVHGLVRTARAVSAVASTVADYEFSLRGLRKDSDQYRHLISEVHLRSAKRLLKLCEVNKGFYVKAGQFVAAQRVIPKEYSSTLSALQDQVAPLPFKVIKGVLKDNLGPDFTEMFESLDEEPIAAASIAQVHHAVLKSDQEVAIKVQYPWVQQQMTFDTRTMYFLSKTIAWLYPQYRFEWLPLAFADSMAAELDFIHEARNSERAAKNLRNNKLIRVPHVFWDLTSRQVLTMQFYTGRKIDDLDFLNQLGVEPEKVDLSQFTTMVNSCKLYFPVLYSGCNKLHCGYNFCRWFIIVILNLINIDYENFILSYFCSAILLLLCTFFNSCILNLILKVAKSLIELFAEMIFVHGYIHGDPHPGNILVSPEGSNGFSLVLLDHAVYRELDEEFRKDFCQLWEALILKDLNKTLRLGERFGAGKYSRYLPIIFTGTPVESKHAFGISTAEKETMRNELKSLLFDDLSSFMETLPPDFIAIMRIDGMIRSIIRKMGVSRVTRLLTYTKYAVYGLLCSKLDVESSRSPMKFYFAVEAAFLSFIATLKYVLILIKVLLGSIDSTPWRRKVNNVLNYMYSKITSEFWGIVVHPVFLLLWIRLNVLF</sequence>
<comment type="caution">
    <text evidence="5">The sequence shown here is derived from an EMBL/GenBank/DDBJ whole genome shotgun (WGS) entry which is preliminary data.</text>
</comment>
<feature type="chain" id="PRO_5019149096" description="ABC1 atypical kinase-like domain-containing protein" evidence="3">
    <location>
        <begin position="33"/>
        <end position="644"/>
    </location>
</feature>
<dbReference type="PANTHER" id="PTHR43173:SF28">
    <property type="entry name" value="AARF DOMAIN CONTAINING KINASE 5"/>
    <property type="match status" value="1"/>
</dbReference>
<evidence type="ECO:0000256" key="1">
    <source>
        <dbReference type="ARBA" id="ARBA00009670"/>
    </source>
</evidence>
<keyword evidence="2" id="KW-0812">Transmembrane</keyword>
<dbReference type="AlphaFoldDB" id="A0A445C6J2"/>
<evidence type="ECO:0000259" key="4">
    <source>
        <dbReference type="Pfam" id="PF03109"/>
    </source>
</evidence>
<feature type="signal peptide" evidence="3">
    <location>
        <begin position="1"/>
        <end position="32"/>
    </location>
</feature>
<protein>
    <recommendedName>
        <fullName evidence="4">ABC1 atypical kinase-like domain-containing protein</fullName>
    </recommendedName>
</protein>
<dbReference type="STRING" id="3818.A0A445C6J2"/>